<accession>A0AAV8ZS21</accession>
<keyword evidence="7 9" id="KW-0472">Membrane</keyword>
<feature type="transmembrane region" description="Helical" evidence="9">
    <location>
        <begin position="167"/>
        <end position="187"/>
    </location>
</feature>
<evidence type="ECO:0000256" key="10">
    <source>
        <dbReference type="SAM" id="SignalP"/>
    </source>
</evidence>
<reference evidence="11" key="1">
    <citation type="journal article" date="2023" name="Insect Mol. Biol.">
        <title>Genome sequencing provides insights into the evolution of gene families encoding plant cell wall-degrading enzymes in longhorned beetles.</title>
        <authorList>
            <person name="Shin N.R."/>
            <person name="Okamura Y."/>
            <person name="Kirsch R."/>
            <person name="Pauchet Y."/>
        </authorList>
    </citation>
    <scope>NUCLEOTIDE SEQUENCE</scope>
    <source>
        <strain evidence="11">RBIC_L_NR</strain>
    </source>
</reference>
<comment type="caution">
    <text evidence="11">The sequence shown here is derived from an EMBL/GenBank/DDBJ whole genome shotgun (WGS) entry which is preliminary data.</text>
</comment>
<dbReference type="GO" id="GO:0005765">
    <property type="term" value="C:lysosomal membrane"/>
    <property type="evidence" value="ECO:0007669"/>
    <property type="project" value="TreeGrafter"/>
</dbReference>
<sequence>MKPFARRKALLCALFTLISFIENAACEISVSTNDLTLKLNEKGTFYLEIRDIPETSAEIQIIAQHDDIVRINKTIIDLTNITNASIPIEVEAIGAGHSEIYANTTNNSTINVDHIFLRVTIYKVSGLATFSLVIGWIYFVAWSISFYPQIYINWKRRSVVGLNFDFIVLNIIGFTLYAVFNLGLYFIPEIKAYMNYKRKSTVGWSIGNIFLDFTGGALSMLQMIINAHNYNDWVSIFGDPTKFGLGLFSVAFDIFFIVQHYILYRHSQYETK</sequence>
<organism evidence="11 12">
    <name type="scientific">Rhamnusium bicolor</name>
    <dbReference type="NCBI Taxonomy" id="1586634"/>
    <lineage>
        <taxon>Eukaryota</taxon>
        <taxon>Metazoa</taxon>
        <taxon>Ecdysozoa</taxon>
        <taxon>Arthropoda</taxon>
        <taxon>Hexapoda</taxon>
        <taxon>Insecta</taxon>
        <taxon>Pterygota</taxon>
        <taxon>Neoptera</taxon>
        <taxon>Endopterygota</taxon>
        <taxon>Coleoptera</taxon>
        <taxon>Polyphaga</taxon>
        <taxon>Cucujiformia</taxon>
        <taxon>Chrysomeloidea</taxon>
        <taxon>Cerambycidae</taxon>
        <taxon>Lepturinae</taxon>
        <taxon>Rhagiini</taxon>
        <taxon>Rhamnusium</taxon>
    </lineage>
</organism>
<name>A0AAV8ZS21_9CUCU</name>
<evidence type="ECO:0000256" key="6">
    <source>
        <dbReference type="ARBA" id="ARBA00022989"/>
    </source>
</evidence>
<evidence type="ECO:0008006" key="13">
    <source>
        <dbReference type="Google" id="ProtNLM"/>
    </source>
</evidence>
<dbReference type="PANTHER" id="PTHR13131:SF5">
    <property type="entry name" value="CYSTINOSIN"/>
    <property type="match status" value="1"/>
</dbReference>
<keyword evidence="10" id="KW-0732">Signal</keyword>
<evidence type="ECO:0000256" key="4">
    <source>
        <dbReference type="ARBA" id="ARBA00022692"/>
    </source>
</evidence>
<protein>
    <recommendedName>
        <fullName evidence="13">Cystinosin-like protein</fullName>
    </recommendedName>
</protein>
<dbReference type="SMART" id="SM00679">
    <property type="entry name" value="CTNS"/>
    <property type="match status" value="2"/>
</dbReference>
<dbReference type="EMBL" id="JANEYF010000851">
    <property type="protein sequence ID" value="KAJ8967531.1"/>
    <property type="molecule type" value="Genomic_DNA"/>
</dbReference>
<feature type="transmembrane region" description="Helical" evidence="9">
    <location>
        <begin position="127"/>
        <end position="147"/>
    </location>
</feature>
<gene>
    <name evidence="11" type="ORF">NQ314_002846</name>
</gene>
<dbReference type="GO" id="GO:0015184">
    <property type="term" value="F:L-cystine transmembrane transporter activity"/>
    <property type="evidence" value="ECO:0007669"/>
    <property type="project" value="TreeGrafter"/>
</dbReference>
<dbReference type="InterPro" id="IPR005282">
    <property type="entry name" value="LC_transporter"/>
</dbReference>
<dbReference type="Pfam" id="PF04193">
    <property type="entry name" value="PQ-loop"/>
    <property type="match status" value="2"/>
</dbReference>
<feature type="signal peptide" evidence="10">
    <location>
        <begin position="1"/>
        <end position="26"/>
    </location>
</feature>
<proteinExistence type="inferred from homology"/>
<evidence type="ECO:0000256" key="8">
    <source>
        <dbReference type="ARBA" id="ARBA00048473"/>
    </source>
</evidence>
<feature type="chain" id="PRO_5043978773" description="Cystinosin-like protein" evidence="10">
    <location>
        <begin position="27"/>
        <end position="272"/>
    </location>
</feature>
<evidence type="ECO:0000256" key="7">
    <source>
        <dbReference type="ARBA" id="ARBA00023136"/>
    </source>
</evidence>
<dbReference type="GO" id="GO:0012505">
    <property type="term" value="C:endomembrane system"/>
    <property type="evidence" value="ECO:0007669"/>
    <property type="project" value="UniProtKB-SubCell"/>
</dbReference>
<evidence type="ECO:0000313" key="12">
    <source>
        <dbReference type="Proteomes" id="UP001162156"/>
    </source>
</evidence>
<comment type="similarity">
    <text evidence="2">Belongs to the cystinosin family.</text>
</comment>
<evidence type="ECO:0000256" key="5">
    <source>
        <dbReference type="ARBA" id="ARBA00022737"/>
    </source>
</evidence>
<keyword evidence="5" id="KW-0677">Repeat</keyword>
<keyword evidence="12" id="KW-1185">Reference proteome</keyword>
<comment type="catalytic activity">
    <reaction evidence="8">
        <text>L-cystine(out) + H(+)(out) = L-cystine(in) + H(+)(in)</text>
        <dbReference type="Rhea" id="RHEA:66172"/>
        <dbReference type="ChEBI" id="CHEBI:15378"/>
        <dbReference type="ChEBI" id="CHEBI:35491"/>
    </reaction>
    <physiologicalReaction direction="left-to-right" evidence="8">
        <dbReference type="Rhea" id="RHEA:66173"/>
    </physiologicalReaction>
</comment>
<dbReference type="PANTHER" id="PTHR13131">
    <property type="entry name" value="CYSTINOSIN"/>
    <property type="match status" value="1"/>
</dbReference>
<evidence type="ECO:0000256" key="1">
    <source>
        <dbReference type="ARBA" id="ARBA00004127"/>
    </source>
</evidence>
<evidence type="ECO:0000256" key="2">
    <source>
        <dbReference type="ARBA" id="ARBA00006855"/>
    </source>
</evidence>
<evidence type="ECO:0000313" key="11">
    <source>
        <dbReference type="EMBL" id="KAJ8967531.1"/>
    </source>
</evidence>
<dbReference type="AlphaFoldDB" id="A0AAV8ZS21"/>
<comment type="subcellular location">
    <subcellularLocation>
        <location evidence="1">Endomembrane system</location>
        <topology evidence="1">Multi-pass membrane protein</topology>
    </subcellularLocation>
</comment>
<evidence type="ECO:0000256" key="9">
    <source>
        <dbReference type="SAM" id="Phobius"/>
    </source>
</evidence>
<dbReference type="Gene3D" id="1.20.1280.290">
    <property type="match status" value="1"/>
</dbReference>
<keyword evidence="6 9" id="KW-1133">Transmembrane helix</keyword>
<evidence type="ECO:0000256" key="3">
    <source>
        <dbReference type="ARBA" id="ARBA00022448"/>
    </source>
</evidence>
<dbReference type="InterPro" id="IPR006603">
    <property type="entry name" value="PQ-loop_rpt"/>
</dbReference>
<feature type="transmembrane region" description="Helical" evidence="9">
    <location>
        <begin position="243"/>
        <end position="264"/>
    </location>
</feature>
<keyword evidence="4 9" id="KW-0812">Transmembrane</keyword>
<dbReference type="Proteomes" id="UP001162156">
    <property type="component" value="Unassembled WGS sequence"/>
</dbReference>
<keyword evidence="3" id="KW-0813">Transport</keyword>